<sequence>MLKFDLSQILLSNKLRLLQLFIVFASIHAASCSKGSDSVETPKPVPETKGEYYSTSDATAAFNAFNTAYYSANDKLYYSTTERKDIGAIWTQAIYWDMAMHIYERTKDQAYYKLVADMYDGGFKRYDGYNWDNTTTWFIYDDMMWWVISLARAYNITKNETYLTKAKAGFERVWNGSYDPIKGGMFWDFKHSGKNACINYPTAIAAMRLYQITKDEQYLNKAKSIYNWSRENLFDISNGRVADHKIGNNNPGYEDYTYNQGTCIGAAVMLYEVTKEQKYLDDANLAARYTQQRMSDSQGILPAEGDYNEQGVLKAIFAQYLAQLAKIYPQGNYDKWAIMNANYAWNNRDLARNIMHRNYKAPCPKGVVQSYESSSAVAFMQLFTPVNSK</sequence>
<name>A0A6I4I7W2_9SPHI</name>
<organism evidence="1 2">
    <name type="scientific">Mucilaginibacter aquatilis</name>
    <dbReference type="NCBI Taxonomy" id="1517760"/>
    <lineage>
        <taxon>Bacteria</taxon>
        <taxon>Pseudomonadati</taxon>
        <taxon>Bacteroidota</taxon>
        <taxon>Sphingobacteriia</taxon>
        <taxon>Sphingobacteriales</taxon>
        <taxon>Sphingobacteriaceae</taxon>
        <taxon>Mucilaginibacter</taxon>
    </lineage>
</organism>
<dbReference type="InterPro" id="IPR008928">
    <property type="entry name" value="6-hairpin_glycosidase_sf"/>
</dbReference>
<evidence type="ECO:0000313" key="2">
    <source>
        <dbReference type="Proteomes" id="UP000434850"/>
    </source>
</evidence>
<dbReference type="Pfam" id="PF03663">
    <property type="entry name" value="Glyco_hydro_76"/>
    <property type="match status" value="1"/>
</dbReference>
<reference evidence="1 2" key="1">
    <citation type="submission" date="2019-12" db="EMBL/GenBank/DDBJ databases">
        <title>Mucilaginibacter sp. HME9299 genome sequencing and assembly.</title>
        <authorList>
            <person name="Kang H."/>
            <person name="Kim H."/>
            <person name="Joh K."/>
        </authorList>
    </citation>
    <scope>NUCLEOTIDE SEQUENCE [LARGE SCALE GENOMIC DNA]</scope>
    <source>
        <strain evidence="1 2">HME9299</strain>
    </source>
</reference>
<dbReference type="InterPro" id="IPR053169">
    <property type="entry name" value="MUG_Protein"/>
</dbReference>
<dbReference type="InterPro" id="IPR014512">
    <property type="entry name" value="O_gly_hydro"/>
</dbReference>
<proteinExistence type="predicted"/>
<protein>
    <submittedName>
        <fullName evidence="1">Alpha-1,6-mannanase</fullName>
    </submittedName>
</protein>
<dbReference type="PANTHER" id="PTHR47791">
    <property type="entry name" value="MEIOTICALLY UP-REGULATED GENE 191 PROTEIN"/>
    <property type="match status" value="1"/>
</dbReference>
<dbReference type="Gene3D" id="1.50.10.20">
    <property type="match status" value="1"/>
</dbReference>
<comment type="caution">
    <text evidence="1">The sequence shown here is derived from an EMBL/GenBank/DDBJ whole genome shotgun (WGS) entry which is preliminary data.</text>
</comment>
<dbReference type="AlphaFoldDB" id="A0A6I4I7W2"/>
<dbReference type="GO" id="GO:0005975">
    <property type="term" value="P:carbohydrate metabolic process"/>
    <property type="evidence" value="ECO:0007669"/>
    <property type="project" value="InterPro"/>
</dbReference>
<dbReference type="InterPro" id="IPR005198">
    <property type="entry name" value="Glyco_hydro_76"/>
</dbReference>
<dbReference type="SUPFAM" id="SSF48208">
    <property type="entry name" value="Six-hairpin glycosidases"/>
    <property type="match status" value="1"/>
</dbReference>
<dbReference type="PIRSF" id="PIRSF021505">
    <property type="entry name" value="O_gly_hdrol"/>
    <property type="match status" value="1"/>
</dbReference>
<dbReference type="Proteomes" id="UP000434850">
    <property type="component" value="Unassembled WGS sequence"/>
</dbReference>
<dbReference type="EMBL" id="WQLA01000003">
    <property type="protein sequence ID" value="MVN91280.1"/>
    <property type="molecule type" value="Genomic_DNA"/>
</dbReference>
<accession>A0A6I4I7W2</accession>
<dbReference type="RefSeq" id="WP_157541462.1">
    <property type="nucleotide sequence ID" value="NZ_WQLA01000003.1"/>
</dbReference>
<gene>
    <name evidence="1" type="ORF">GO816_09120</name>
</gene>
<keyword evidence="2" id="KW-1185">Reference proteome</keyword>
<evidence type="ECO:0000313" key="1">
    <source>
        <dbReference type="EMBL" id="MVN91280.1"/>
    </source>
</evidence>
<dbReference type="OrthoDB" id="6387072at2"/>
<dbReference type="PANTHER" id="PTHR47791:SF3">
    <property type="entry name" value="MEIOTICALLY UP-REGULATED GENE 191 PROTEIN"/>
    <property type="match status" value="1"/>
</dbReference>